<comment type="caution">
    <text evidence="2">The sequence shown here is derived from an EMBL/GenBank/DDBJ whole genome shotgun (WGS) entry which is preliminary data.</text>
</comment>
<dbReference type="InterPro" id="IPR036112">
    <property type="entry name" value="ComA_synth_sf"/>
</dbReference>
<dbReference type="Proteomes" id="UP000679779">
    <property type="component" value="Unassembled WGS sequence"/>
</dbReference>
<proteinExistence type="inferred from homology"/>
<dbReference type="PANTHER" id="PTHR48413:SF1">
    <property type="entry name" value="PROTEIN HEAT-STRESS-ASSOCIATED 32"/>
    <property type="match status" value="1"/>
</dbReference>
<dbReference type="AlphaFoldDB" id="A0A919XKG8"/>
<dbReference type="Pfam" id="PF02679">
    <property type="entry name" value="ComA"/>
    <property type="match status" value="1"/>
</dbReference>
<dbReference type="SUPFAM" id="SSF102110">
    <property type="entry name" value="(2r)-phospho-3-sulfolactate synthase ComA"/>
    <property type="match status" value="1"/>
</dbReference>
<evidence type="ECO:0000313" key="3">
    <source>
        <dbReference type="Proteomes" id="UP000679779"/>
    </source>
</evidence>
<dbReference type="RefSeq" id="WP_160044894.1">
    <property type="nucleotide sequence ID" value="NZ_BORQ01000011.1"/>
</dbReference>
<name>A0A919XKG8_9BACL</name>
<protein>
    <submittedName>
        <fullName evidence="2">Phosphosulfolactate synthase</fullName>
    </submittedName>
</protein>
<dbReference type="InterPro" id="IPR003830">
    <property type="entry name" value="ComA_synth"/>
</dbReference>
<evidence type="ECO:0000256" key="1">
    <source>
        <dbReference type="ARBA" id="ARBA00010424"/>
    </source>
</evidence>
<keyword evidence="3" id="KW-1185">Reference proteome</keyword>
<dbReference type="EMBL" id="BORQ01000011">
    <property type="protein sequence ID" value="GIO34622.1"/>
    <property type="molecule type" value="Genomic_DNA"/>
</dbReference>
<dbReference type="InterPro" id="IPR013785">
    <property type="entry name" value="Aldolase_TIM"/>
</dbReference>
<reference evidence="2" key="1">
    <citation type="submission" date="2021-03" db="EMBL/GenBank/DDBJ databases">
        <title>Antimicrobial resistance genes in bacteria isolated from Japanese honey, and their potential for conferring macrolide and lincosamide resistance in the American foulbrood pathogen Paenibacillus larvae.</title>
        <authorList>
            <person name="Okamoto M."/>
            <person name="Kumagai M."/>
            <person name="Kanamori H."/>
            <person name="Takamatsu D."/>
        </authorList>
    </citation>
    <scope>NUCLEOTIDE SEQUENCE</scope>
    <source>
        <strain evidence="2">J2TS6</strain>
    </source>
</reference>
<sequence>MNNSLRAVWPMELCDPSGLREHSETERSCRENVGDANHGITMVIDKGLGRNAFSDLIETASDYISCIKFGFGTAPLYKTEILMHKIHLAKQNGIMVMPGGTLLETAVQQDQVSGFFKTICSLGFNAVEVSDGTIELPRNKRTELIKEGKQLGLRVLTEYGKKLSGSLIDAARLAETMESDLAAGAEFLTVEARESGVGVGVFDNNGDCKEKVIDDIMEFVPEPNRLIWEAPLKQQQAMFLRKFGSNVHLGNIPPGEVFALEAMRRGLRQDTFELGLKEKAATAEEFFYMI</sequence>
<organism evidence="2 3">
    <name type="scientific">Paenibacillus albilobatus</name>
    <dbReference type="NCBI Taxonomy" id="2716884"/>
    <lineage>
        <taxon>Bacteria</taxon>
        <taxon>Bacillati</taxon>
        <taxon>Bacillota</taxon>
        <taxon>Bacilli</taxon>
        <taxon>Bacillales</taxon>
        <taxon>Paenibacillaceae</taxon>
        <taxon>Paenibacillus</taxon>
    </lineage>
</organism>
<evidence type="ECO:0000313" key="2">
    <source>
        <dbReference type="EMBL" id="GIO34622.1"/>
    </source>
</evidence>
<gene>
    <name evidence="2" type="ORF">J2TS6_57630</name>
</gene>
<accession>A0A919XKG8</accession>
<dbReference type="Gene3D" id="3.20.20.70">
    <property type="entry name" value="Aldolase class I"/>
    <property type="match status" value="1"/>
</dbReference>
<comment type="similarity">
    <text evidence="1">Belongs to the phosphosulfolactate synthase family.</text>
</comment>
<dbReference type="PANTHER" id="PTHR48413">
    <property type="match status" value="1"/>
</dbReference>